<protein>
    <recommendedName>
        <fullName evidence="5">Vps41 beta-propeller domain-containing protein</fullName>
    </recommendedName>
</protein>
<sequence>MPPELGKAAEDVPPKLEKEADSDDDEDEDDGDDEPKLKYTRLTGQLGSVYRNGDATSSFTVAGDKMVIGTHNGNIHVISIPTFQTVRYYHAHSASITAVSVSPFSPPLPTLKSEAAARVMATNSSPSKSPSTTSKATSSPRTPRQPPVPATPSNSIYIATSSIDGNVCVSSLVDPNDVLLRNFARPVQSVALSPEYKNDRTYLSGGLAGNLILTVGGKTGISQNANTNSAAAAASGWLGSMGLGSSTGSDKVLHSGEGSISTIKWSLSGKFVVWVNEKGIKIMRSNLKLESVDAESAWKRIGHIDVPNRRAWEDMASVWKARADWIDETHLESDEHDHAATNGSATTESGKGPETPVKNSKKKRSIKYEKLVVGWGDTTWVLHVKPESAGTGKNAGERVSGSADIIHKLVFDDCIISGLSLYTPSLLLILAYRTRDDDNNPISSSVETTPRRGRQHRQNGLSPELRLVDVSTAAEVDVDTLTMSRFESLSIADYHLGTLYVPPVPTAGPISRGALEAFSSSLWDVGASAGRMFGSGASVRSQGSGDNTIASAGAGSIGTSHTAAIGRRTADTVQGAATAGLKVFIQSPYDCVLAVKRDLGDHFEFLMGQKRYREAWDLLNNHPEVIASSSERLSGSESPSSPSKSRQSLAEFFADDSASQTTTSAPNKAFHSAVEKEKRRIGDLLVEQLVNAKDWQAAGKAAGRVLGTSSRWEHWVWTFAEASRFDEIAPYIPTKQLHPPLPSLVYEVVLGHYISHDCLRLKELLDDWDPELFDVNSVASAIESKLKSGDVSDETSEDGVKGRDWRILLDCLAKLYIADSRPKEALRCYIRLQNADAAMELIREYQLLGAISDDVPGFVLLRVSKEQMRSAPLKELEEASSEAVRLLVDEAYQGIVMPSTVVGQLRHRGPEFQPFLFFYLRALWRGDGFKTKADKGLKGTERHIAEGRSFVEDFGDLAIELFAEYDRELLMQLLKVSERYDYDKACRVCETREYIPELVFLLSKTGQMKRALFLIIDRLGDVSRAIEFAKNADDEGLWNDLLDYSMDKPKFIRGLLNEIGTAIDPITLVRRIPEGLEIEGLRDGIGRMVREFEIQDSISEGVARVLRGEVAMGLDVLRAGQRRGVKFEVVKEDEKKDEVELFVDQVPVRVDEEQPPELAAALPRKQPLADDDLEPGHCVGCGEVFAEHEKEPLLGFACGHVYHLSCLLDRITSPSPSSSSPPPPPHILSAAERLRAQLERNAGAGESYSDSRSVGAKVAHAHVIRSVVRGGCPVCRGAVVDGEEGAG</sequence>
<dbReference type="Pfam" id="PF23411">
    <property type="entry name" value="Beta-prop_Vps41"/>
    <property type="match status" value="3"/>
</dbReference>
<dbReference type="InterPro" id="IPR036322">
    <property type="entry name" value="WD40_repeat_dom_sf"/>
</dbReference>
<evidence type="ECO:0000313" key="7">
    <source>
        <dbReference type="Proteomes" id="UP000800041"/>
    </source>
</evidence>
<gene>
    <name evidence="6" type="ORF">K402DRAFT_452894</name>
</gene>
<keyword evidence="1" id="KW-0813">Transport</keyword>
<evidence type="ECO:0000256" key="1">
    <source>
        <dbReference type="ARBA" id="ARBA00022448"/>
    </source>
</evidence>
<dbReference type="PROSITE" id="PS50236">
    <property type="entry name" value="CHCR"/>
    <property type="match status" value="1"/>
</dbReference>
<dbReference type="Gene3D" id="2.130.10.10">
    <property type="entry name" value="YVTN repeat-like/Quinoprotein amine dehydrogenase"/>
    <property type="match status" value="1"/>
</dbReference>
<dbReference type="GO" id="GO:0030897">
    <property type="term" value="C:HOPS complex"/>
    <property type="evidence" value="ECO:0007669"/>
    <property type="project" value="TreeGrafter"/>
</dbReference>
<dbReference type="GO" id="GO:0005770">
    <property type="term" value="C:late endosome"/>
    <property type="evidence" value="ECO:0007669"/>
    <property type="project" value="TreeGrafter"/>
</dbReference>
<keyword evidence="2" id="KW-0653">Protein transport</keyword>
<dbReference type="Proteomes" id="UP000800041">
    <property type="component" value="Unassembled WGS sequence"/>
</dbReference>
<dbReference type="InterPro" id="IPR015943">
    <property type="entry name" value="WD40/YVTN_repeat-like_dom_sf"/>
</dbReference>
<feature type="domain" description="Vps41 beta-propeller" evidence="5">
    <location>
        <begin position="369"/>
        <end position="498"/>
    </location>
</feature>
<dbReference type="PANTHER" id="PTHR12616">
    <property type="entry name" value="VACUOLAR PROTEIN SORTING VPS41"/>
    <property type="match status" value="1"/>
</dbReference>
<dbReference type="Pfam" id="PF23556">
    <property type="entry name" value="TPR_Vps41"/>
    <property type="match status" value="1"/>
</dbReference>
<dbReference type="Gene3D" id="1.25.40.10">
    <property type="entry name" value="Tetratricopeptide repeat domain"/>
    <property type="match status" value="1"/>
</dbReference>
<feature type="domain" description="Vps41 beta-propeller" evidence="5">
    <location>
        <begin position="37"/>
        <end position="102"/>
    </location>
</feature>
<feature type="compositionally biased region" description="Basic and acidic residues" evidence="4">
    <location>
        <begin position="7"/>
        <end position="19"/>
    </location>
</feature>
<evidence type="ECO:0000256" key="4">
    <source>
        <dbReference type="SAM" id="MobiDB-lite"/>
    </source>
</evidence>
<dbReference type="EMBL" id="ML977149">
    <property type="protein sequence ID" value="KAF1988165.1"/>
    <property type="molecule type" value="Genomic_DNA"/>
</dbReference>
<feature type="region of interest" description="Disordered" evidence="4">
    <location>
        <begin position="1"/>
        <end position="37"/>
    </location>
</feature>
<evidence type="ECO:0000313" key="6">
    <source>
        <dbReference type="EMBL" id="KAF1988165.1"/>
    </source>
</evidence>
<keyword evidence="7" id="KW-1185">Reference proteome</keyword>
<dbReference type="InterPro" id="IPR057780">
    <property type="entry name" value="Beta-prop_Vps41"/>
</dbReference>
<dbReference type="SUPFAM" id="SSF50978">
    <property type="entry name" value="WD40 repeat-like"/>
    <property type="match status" value="1"/>
</dbReference>
<dbReference type="GO" id="GO:0009267">
    <property type="term" value="P:cellular response to starvation"/>
    <property type="evidence" value="ECO:0007669"/>
    <property type="project" value="TreeGrafter"/>
</dbReference>
<dbReference type="GO" id="GO:0006623">
    <property type="term" value="P:protein targeting to vacuole"/>
    <property type="evidence" value="ECO:0007669"/>
    <property type="project" value="InterPro"/>
</dbReference>
<evidence type="ECO:0000259" key="5">
    <source>
        <dbReference type="Pfam" id="PF23411"/>
    </source>
</evidence>
<dbReference type="InterPro" id="IPR000547">
    <property type="entry name" value="Clathrin_H-chain/VPS_repeat"/>
</dbReference>
<evidence type="ECO:0000256" key="3">
    <source>
        <dbReference type="PROSITE-ProRule" id="PRU01006"/>
    </source>
</evidence>
<feature type="compositionally biased region" description="Low complexity" evidence="4">
    <location>
        <begin position="124"/>
        <end position="142"/>
    </location>
</feature>
<proteinExistence type="predicted"/>
<dbReference type="CDD" id="cd16448">
    <property type="entry name" value="RING-H2"/>
    <property type="match status" value="1"/>
</dbReference>
<feature type="region of interest" description="Disordered" evidence="4">
    <location>
        <begin position="439"/>
        <end position="459"/>
    </location>
</feature>
<dbReference type="OrthoDB" id="244107at2759"/>
<dbReference type="InterPro" id="IPR045111">
    <property type="entry name" value="Vps41/Vps8"/>
</dbReference>
<feature type="repeat" description="CHCR" evidence="3">
    <location>
        <begin position="886"/>
        <end position="1054"/>
    </location>
</feature>
<feature type="domain" description="Vps41 beta-propeller" evidence="5">
    <location>
        <begin position="154"/>
        <end position="286"/>
    </location>
</feature>
<organism evidence="6 7">
    <name type="scientific">Aulographum hederae CBS 113979</name>
    <dbReference type="NCBI Taxonomy" id="1176131"/>
    <lineage>
        <taxon>Eukaryota</taxon>
        <taxon>Fungi</taxon>
        <taxon>Dikarya</taxon>
        <taxon>Ascomycota</taxon>
        <taxon>Pezizomycotina</taxon>
        <taxon>Dothideomycetes</taxon>
        <taxon>Pleosporomycetidae</taxon>
        <taxon>Aulographales</taxon>
        <taxon>Aulographaceae</taxon>
    </lineage>
</organism>
<feature type="region of interest" description="Disordered" evidence="4">
    <location>
        <begin position="628"/>
        <end position="648"/>
    </location>
</feature>
<feature type="region of interest" description="Disordered" evidence="4">
    <location>
        <begin position="117"/>
        <end position="153"/>
    </location>
</feature>
<reference evidence="6" key="1">
    <citation type="journal article" date="2020" name="Stud. Mycol.">
        <title>101 Dothideomycetes genomes: a test case for predicting lifestyles and emergence of pathogens.</title>
        <authorList>
            <person name="Haridas S."/>
            <person name="Albert R."/>
            <person name="Binder M."/>
            <person name="Bloem J."/>
            <person name="Labutti K."/>
            <person name="Salamov A."/>
            <person name="Andreopoulos B."/>
            <person name="Baker S."/>
            <person name="Barry K."/>
            <person name="Bills G."/>
            <person name="Bluhm B."/>
            <person name="Cannon C."/>
            <person name="Castanera R."/>
            <person name="Culley D."/>
            <person name="Daum C."/>
            <person name="Ezra D."/>
            <person name="Gonzalez J."/>
            <person name="Henrissat B."/>
            <person name="Kuo A."/>
            <person name="Liang C."/>
            <person name="Lipzen A."/>
            <person name="Lutzoni F."/>
            <person name="Magnuson J."/>
            <person name="Mondo S."/>
            <person name="Nolan M."/>
            <person name="Ohm R."/>
            <person name="Pangilinan J."/>
            <person name="Park H.-J."/>
            <person name="Ramirez L."/>
            <person name="Alfaro M."/>
            <person name="Sun H."/>
            <person name="Tritt A."/>
            <person name="Yoshinaga Y."/>
            <person name="Zwiers L.-H."/>
            <person name="Turgeon B."/>
            <person name="Goodwin S."/>
            <person name="Spatafora J."/>
            <person name="Crous P."/>
            <person name="Grigoriev I."/>
        </authorList>
    </citation>
    <scope>NUCLEOTIDE SEQUENCE</scope>
    <source>
        <strain evidence="6">CBS 113979</strain>
    </source>
</reference>
<dbReference type="GO" id="GO:0034058">
    <property type="term" value="P:endosomal vesicle fusion"/>
    <property type="evidence" value="ECO:0007669"/>
    <property type="project" value="TreeGrafter"/>
</dbReference>
<accession>A0A6G1H4T5</accession>
<dbReference type="PANTHER" id="PTHR12616:SF1">
    <property type="entry name" value="VACUOLAR PROTEIN SORTING-ASSOCIATED PROTEIN 41 HOMOLOG"/>
    <property type="match status" value="1"/>
</dbReference>
<dbReference type="InterPro" id="IPR011990">
    <property type="entry name" value="TPR-like_helical_dom_sf"/>
</dbReference>
<dbReference type="GO" id="GO:0016236">
    <property type="term" value="P:macroautophagy"/>
    <property type="evidence" value="ECO:0007669"/>
    <property type="project" value="TreeGrafter"/>
</dbReference>
<feature type="region of interest" description="Disordered" evidence="4">
    <location>
        <begin position="332"/>
        <end position="362"/>
    </location>
</feature>
<evidence type="ECO:0000256" key="2">
    <source>
        <dbReference type="ARBA" id="ARBA00022927"/>
    </source>
</evidence>
<name>A0A6G1H4T5_9PEZI</name>
<feature type="compositionally biased region" description="Acidic residues" evidence="4">
    <location>
        <begin position="20"/>
        <end position="33"/>
    </location>
</feature>